<feature type="compositionally biased region" description="Acidic residues" evidence="1">
    <location>
        <begin position="10"/>
        <end position="23"/>
    </location>
</feature>
<accession>A0A8T1V6Y3</accession>
<organism evidence="2 3">
    <name type="scientific">Phytophthora pseudosyringae</name>
    <dbReference type="NCBI Taxonomy" id="221518"/>
    <lineage>
        <taxon>Eukaryota</taxon>
        <taxon>Sar</taxon>
        <taxon>Stramenopiles</taxon>
        <taxon>Oomycota</taxon>
        <taxon>Peronosporomycetes</taxon>
        <taxon>Peronosporales</taxon>
        <taxon>Peronosporaceae</taxon>
        <taxon>Phytophthora</taxon>
    </lineage>
</organism>
<dbReference type="AlphaFoldDB" id="A0A8T1V6Y3"/>
<dbReference type="Proteomes" id="UP000694044">
    <property type="component" value="Unassembled WGS sequence"/>
</dbReference>
<evidence type="ECO:0000313" key="3">
    <source>
        <dbReference type="Proteomes" id="UP000694044"/>
    </source>
</evidence>
<proteinExistence type="predicted"/>
<comment type="caution">
    <text evidence="2">The sequence shown here is derived from an EMBL/GenBank/DDBJ whole genome shotgun (WGS) entry which is preliminary data.</text>
</comment>
<name>A0A8T1V6Y3_9STRA</name>
<sequence length="129" mass="14988">MGSKRKKDDYPDEWDVVEESPEDPDARYPPFETVTETQNSEVQQVVDALSQLSPSFEEHHATPVYRLKESTKDTHSSVICKLTRVLCLPELVPEMERICVVMKQEQLEGWHLANLHVLRCLKEKEEVPR</sequence>
<reference evidence="2" key="1">
    <citation type="submission" date="2021-02" db="EMBL/GenBank/DDBJ databases">
        <authorList>
            <person name="Palmer J.M."/>
        </authorList>
    </citation>
    <scope>NUCLEOTIDE SEQUENCE</scope>
    <source>
        <strain evidence="2">SCRP734</strain>
    </source>
</reference>
<protein>
    <submittedName>
        <fullName evidence="2">Uncharacterized protein</fullName>
    </submittedName>
</protein>
<feature type="region of interest" description="Disordered" evidence="1">
    <location>
        <begin position="1"/>
        <end position="27"/>
    </location>
</feature>
<dbReference type="EMBL" id="JAGDFM010000588">
    <property type="protein sequence ID" value="KAG7377022.1"/>
    <property type="molecule type" value="Genomic_DNA"/>
</dbReference>
<evidence type="ECO:0000313" key="2">
    <source>
        <dbReference type="EMBL" id="KAG7377022.1"/>
    </source>
</evidence>
<keyword evidence="3" id="KW-1185">Reference proteome</keyword>
<dbReference type="OrthoDB" id="123039at2759"/>
<evidence type="ECO:0000256" key="1">
    <source>
        <dbReference type="SAM" id="MobiDB-lite"/>
    </source>
</evidence>
<gene>
    <name evidence="2" type="ORF">PHYPSEUDO_012267</name>
</gene>